<dbReference type="InterPro" id="IPR006660">
    <property type="entry name" value="Arsenate_reductase-like"/>
</dbReference>
<dbReference type="Proteomes" id="UP000509684">
    <property type="component" value="Chromosome"/>
</dbReference>
<evidence type="ECO:0000313" key="5">
    <source>
        <dbReference type="Proteomes" id="UP000021315"/>
    </source>
</evidence>
<evidence type="ECO:0000256" key="2">
    <source>
        <dbReference type="PROSITE-ProRule" id="PRU01282"/>
    </source>
</evidence>
<dbReference type="EMBL" id="CP058708">
    <property type="protein sequence ID" value="QLH49756.1"/>
    <property type="molecule type" value="Genomic_DNA"/>
</dbReference>
<gene>
    <name evidence="3" type="ORF">AW06_002976</name>
    <name evidence="4" type="ORF">HWD57_08145</name>
</gene>
<evidence type="ECO:0000313" key="6">
    <source>
        <dbReference type="Proteomes" id="UP000509684"/>
    </source>
</evidence>
<dbReference type="AlphaFoldDB" id="A0A080MFD1"/>
<dbReference type="KEGG" id="acog:HWD57_08145"/>
<reference evidence="3 5" key="1">
    <citation type="submission" date="2014-02" db="EMBL/GenBank/DDBJ databases">
        <title>Expanding our view of genomic diversity in Candidatus Accumulibacter clades.</title>
        <authorList>
            <person name="Skennerton C.T."/>
            <person name="Barr J.J."/>
            <person name="Slater F.R."/>
            <person name="Bond P.L."/>
            <person name="Tyson G.W."/>
        </authorList>
    </citation>
    <scope>NUCLEOTIDE SEQUENCE [LARGE SCALE GENOMIC DNA]</scope>
    <source>
        <strain evidence="5">SK-02</strain>
    </source>
</reference>
<name>A0A080MFD1_9PROT</name>
<dbReference type="InterPro" id="IPR006503">
    <property type="entry name" value="Nase-assoc"/>
</dbReference>
<protein>
    <submittedName>
        <fullName evidence="3">Nitrogenase-associated protein</fullName>
    </submittedName>
</protein>
<dbReference type="Proteomes" id="UP000021315">
    <property type="component" value="Unassembled WGS sequence"/>
</dbReference>
<dbReference type="PROSITE" id="PS51353">
    <property type="entry name" value="ARSC"/>
    <property type="match status" value="1"/>
</dbReference>
<dbReference type="Gene3D" id="3.40.30.10">
    <property type="entry name" value="Glutaredoxin"/>
    <property type="match status" value="1"/>
</dbReference>
<reference evidence="4" key="3">
    <citation type="submission" date="2020-06" db="EMBL/GenBank/DDBJ databases">
        <authorList>
            <person name="Arumugam K."/>
            <person name="Besarab I."/>
            <person name="Haryono M."/>
            <person name="Bagci C."/>
            <person name="Beier S."/>
            <person name="Buchfink B."/>
            <person name="Gorska A."/>
            <person name="Qiu G."/>
            <person name="Huson D.H."/>
            <person name="Williams R.B."/>
        </authorList>
    </citation>
    <scope>NUCLEOTIDE SEQUENCE</scope>
    <source>
        <strain evidence="4">SSA1</strain>
    </source>
</reference>
<comment type="similarity">
    <text evidence="1 2">Belongs to the ArsC family.</text>
</comment>
<evidence type="ECO:0000313" key="3">
    <source>
        <dbReference type="EMBL" id="KFB75959.1"/>
    </source>
</evidence>
<reference evidence="4 6" key="2">
    <citation type="journal article" date="2019" name="Microbiome">
        <title>Annotated bacterial chromosomes from frame-shift-corrected long-read metagenomic data.</title>
        <authorList>
            <person name="Arumugam K."/>
            <person name="Bagci C."/>
            <person name="Bessarab I."/>
            <person name="Beier S."/>
            <person name="Buchfink B."/>
            <person name="Gorska A."/>
            <person name="Qiu G."/>
            <person name="Huson D.H."/>
            <person name="Williams R.B.H."/>
        </authorList>
    </citation>
    <scope>NUCLEOTIDE SEQUENCE [LARGE SCALE GENOMIC DNA]</scope>
    <source>
        <strain evidence="4">SSA1</strain>
    </source>
</reference>
<dbReference type="EMBL" id="JDST02000067">
    <property type="protein sequence ID" value="KFB75959.1"/>
    <property type="molecule type" value="Genomic_DNA"/>
</dbReference>
<accession>A0A7D5S7Q1</accession>
<organism evidence="3 5">
    <name type="scientific">Candidatus Accumulibacter cognatus</name>
    <dbReference type="NCBI Taxonomy" id="2954383"/>
    <lineage>
        <taxon>Bacteria</taxon>
        <taxon>Pseudomonadati</taxon>
        <taxon>Pseudomonadota</taxon>
        <taxon>Betaproteobacteria</taxon>
        <taxon>Candidatus Accumulibacter</taxon>
    </lineage>
</organism>
<accession>A0A080MFD1</accession>
<dbReference type="Pfam" id="PF03960">
    <property type="entry name" value="ArsC"/>
    <property type="match status" value="1"/>
</dbReference>
<evidence type="ECO:0000313" key="4">
    <source>
        <dbReference type="EMBL" id="QLH49756.1"/>
    </source>
</evidence>
<dbReference type="NCBIfam" id="TIGR01616">
    <property type="entry name" value="nitro_assoc"/>
    <property type="match status" value="1"/>
</dbReference>
<dbReference type="InterPro" id="IPR036249">
    <property type="entry name" value="Thioredoxin-like_sf"/>
</dbReference>
<dbReference type="SUPFAM" id="SSF52833">
    <property type="entry name" value="Thioredoxin-like"/>
    <property type="match status" value="1"/>
</dbReference>
<keyword evidence="5" id="KW-1185">Reference proteome</keyword>
<dbReference type="RefSeq" id="WP_034950905.1">
    <property type="nucleotide sequence ID" value="NZ_JDST02000067.1"/>
</dbReference>
<evidence type="ECO:0000256" key="1">
    <source>
        <dbReference type="ARBA" id="ARBA00007198"/>
    </source>
</evidence>
<proteinExistence type="inferred from homology"/>
<sequence>MAEVVFYEKAGCAGNARQKALLVAAGHQLVVRDLRDQFWSNVRLLEFLGDLPVTQWFNPVAPAIKAGTIVPYRLDERSALALLRHNPLLIRRPLLQVGEERRVGFDVAAIDAWIGLRELPAGDLEACQRNRGAVRTFHVQTAGGAAYPCRFDEPPADASRCRP</sequence>
<dbReference type="STRING" id="1453999.AW06_002976"/>